<evidence type="ECO:0000313" key="2">
    <source>
        <dbReference type="EMBL" id="ACJ34921.1"/>
    </source>
</evidence>
<organism evidence="2 3">
    <name type="scientific">Anoxybacillus flavithermus (strain DSM 21510 / WK1)</name>
    <dbReference type="NCBI Taxonomy" id="491915"/>
    <lineage>
        <taxon>Bacteria</taxon>
        <taxon>Bacillati</taxon>
        <taxon>Bacillota</taxon>
        <taxon>Bacilli</taxon>
        <taxon>Bacillales</taxon>
        <taxon>Anoxybacillaceae</taxon>
        <taxon>Anoxybacillus</taxon>
    </lineage>
</organism>
<dbReference type="eggNOG" id="COG2206">
    <property type="taxonomic scope" value="Bacteria"/>
</dbReference>
<dbReference type="InterPro" id="IPR037522">
    <property type="entry name" value="HD_GYP_dom"/>
</dbReference>
<dbReference type="PANTHER" id="PTHR43155:SF2">
    <property type="entry name" value="CYCLIC DI-GMP PHOSPHODIESTERASE PA4108"/>
    <property type="match status" value="1"/>
</dbReference>
<gene>
    <name evidence="2" type="ordered locus">Aflv_2566</name>
</gene>
<dbReference type="CDD" id="cd00077">
    <property type="entry name" value="HDc"/>
    <property type="match status" value="1"/>
</dbReference>
<sequence>MMKSVRIFLPRCDRMRKVHIFEAKSGDVLAVDIYGPNGAVLLAKGVKLTDSYIRGLRENGIRHVYIHDMFTFDIEEKPMISPVVRQQAVKKVYETMTELIEEQKAVQRVSSLDLGQEYQKIFKEILDYLLSRENLLINLSDLVISKGYFFHHSVNVATIAGVIGLAKGYSTQQLLDLGVGALLFDIGMTQIPSALWAKKGPLSPDERRIVSHHTEFGFELLKKQNNISPSSAYCALQHHERFDGSGYPHQAAGKYIHEFARIIAIADVFDALTSPRDHRQQHSPHEAAEYLCAAGNTLFDYELIKTFLKYVAIYPLGTNVVLNTGYRGVVSNIFPEYPLRPVVRILQNPKGETLKSPFEIDLRKEVNVTIVEAF</sequence>
<dbReference type="InterPro" id="IPR003607">
    <property type="entry name" value="HD/PDEase_dom"/>
</dbReference>
<dbReference type="SMART" id="SM00471">
    <property type="entry name" value="HDc"/>
    <property type="match status" value="1"/>
</dbReference>
<evidence type="ECO:0000313" key="3">
    <source>
        <dbReference type="Proteomes" id="UP000000742"/>
    </source>
</evidence>
<protein>
    <submittedName>
        <fullName evidence="2">HD-GYP domain protein</fullName>
    </submittedName>
</protein>
<dbReference type="STRING" id="491915.Aflv_2566"/>
<dbReference type="SUPFAM" id="SSF109604">
    <property type="entry name" value="HD-domain/PDEase-like"/>
    <property type="match status" value="1"/>
</dbReference>
<dbReference type="Proteomes" id="UP000000742">
    <property type="component" value="Chromosome"/>
</dbReference>
<dbReference type="AlphaFoldDB" id="B7GL71"/>
<reference evidence="2 3" key="1">
    <citation type="journal article" date="2008" name="Genome Biol.">
        <title>Encapsulated in silica: genome, proteome and physiology of the thermophilic bacterium Anoxybacillus flavithermus WK1.</title>
        <authorList>
            <person name="Saw J.H."/>
            <person name="Mountain B.W."/>
            <person name="Feng L."/>
            <person name="Omelchenko M.V."/>
            <person name="Hou S."/>
            <person name="Saito J.A."/>
            <person name="Stott M.B."/>
            <person name="Li D."/>
            <person name="Zhao G."/>
            <person name="Wu J."/>
            <person name="Galperin M.Y."/>
            <person name="Koonin E.V."/>
            <person name="Makarova K.S."/>
            <person name="Wolf Y.I."/>
            <person name="Rigden D.J."/>
            <person name="Dunfield P.F."/>
            <person name="Wang L."/>
            <person name="Alam M."/>
        </authorList>
    </citation>
    <scope>NUCLEOTIDE SEQUENCE [LARGE SCALE GENOMIC DNA]</scope>
    <source>
        <strain evidence="3">DSM 21510 / WK1</strain>
    </source>
</reference>
<name>B7GL71_ANOFW</name>
<accession>B7GL71</accession>
<feature type="domain" description="HD-GYP" evidence="1">
    <location>
        <begin position="128"/>
        <end position="323"/>
    </location>
</feature>
<dbReference type="PANTHER" id="PTHR43155">
    <property type="entry name" value="CYCLIC DI-GMP PHOSPHODIESTERASE PA4108-RELATED"/>
    <property type="match status" value="1"/>
</dbReference>
<dbReference type="KEGG" id="afl:Aflv_2566"/>
<proteinExistence type="predicted"/>
<evidence type="ECO:0000259" key="1">
    <source>
        <dbReference type="PROSITE" id="PS51832"/>
    </source>
</evidence>
<dbReference type="Gene3D" id="1.10.3210.10">
    <property type="entry name" value="Hypothetical protein af1432"/>
    <property type="match status" value="1"/>
</dbReference>
<dbReference type="EMBL" id="CP000922">
    <property type="protein sequence ID" value="ACJ34921.1"/>
    <property type="molecule type" value="Genomic_DNA"/>
</dbReference>
<dbReference type="PROSITE" id="PS51832">
    <property type="entry name" value="HD_GYP"/>
    <property type="match status" value="1"/>
</dbReference>
<dbReference type="HOGENOM" id="CLU_000445_92_1_9"/>
<dbReference type="Pfam" id="PF13487">
    <property type="entry name" value="HD_5"/>
    <property type="match status" value="1"/>
</dbReference>